<keyword evidence="2" id="KW-1185">Reference proteome</keyword>
<gene>
    <name evidence="1" type="ORF">HPB49_008607</name>
</gene>
<sequence length="156" mass="16754">MAEFMDCATFLLLTGASLSVGAYFSFHTKVPVSRTTDEVFLGSKSLQMLPLAMSVLATVGSGTGVIGLPAHMYAYGWHIGWLSVSNILLIPVAVIVVVPVLYQLHITSVFQNQDQIPLQGSLQIQAPRQSSPVQVLLEVLLQGLPTRVTPDLGHPS</sequence>
<evidence type="ECO:0000313" key="2">
    <source>
        <dbReference type="Proteomes" id="UP000821865"/>
    </source>
</evidence>
<name>A0ACB8DY25_DERSI</name>
<dbReference type="EMBL" id="CM023470">
    <property type="protein sequence ID" value="KAH7979183.1"/>
    <property type="molecule type" value="Genomic_DNA"/>
</dbReference>
<reference evidence="1" key="1">
    <citation type="submission" date="2020-05" db="EMBL/GenBank/DDBJ databases">
        <title>Large-scale comparative analyses of tick genomes elucidate their genetic diversity and vector capacities.</title>
        <authorList>
            <person name="Jia N."/>
            <person name="Wang J."/>
            <person name="Shi W."/>
            <person name="Du L."/>
            <person name="Sun Y."/>
            <person name="Zhan W."/>
            <person name="Jiang J."/>
            <person name="Wang Q."/>
            <person name="Zhang B."/>
            <person name="Ji P."/>
            <person name="Sakyi L.B."/>
            <person name="Cui X."/>
            <person name="Yuan T."/>
            <person name="Jiang B."/>
            <person name="Yang W."/>
            <person name="Lam T.T.-Y."/>
            <person name="Chang Q."/>
            <person name="Ding S."/>
            <person name="Wang X."/>
            <person name="Zhu J."/>
            <person name="Ruan X."/>
            <person name="Zhao L."/>
            <person name="Wei J."/>
            <person name="Que T."/>
            <person name="Du C."/>
            <person name="Cheng J."/>
            <person name="Dai P."/>
            <person name="Han X."/>
            <person name="Huang E."/>
            <person name="Gao Y."/>
            <person name="Liu J."/>
            <person name="Shao H."/>
            <person name="Ye R."/>
            <person name="Li L."/>
            <person name="Wei W."/>
            <person name="Wang X."/>
            <person name="Wang C."/>
            <person name="Yang T."/>
            <person name="Huo Q."/>
            <person name="Li W."/>
            <person name="Guo W."/>
            <person name="Chen H."/>
            <person name="Zhou L."/>
            <person name="Ni X."/>
            <person name="Tian J."/>
            <person name="Zhou Y."/>
            <person name="Sheng Y."/>
            <person name="Liu T."/>
            <person name="Pan Y."/>
            <person name="Xia L."/>
            <person name="Li J."/>
            <person name="Zhao F."/>
            <person name="Cao W."/>
        </authorList>
    </citation>
    <scope>NUCLEOTIDE SEQUENCE</scope>
    <source>
        <strain evidence="1">Dsil-2018</strain>
    </source>
</reference>
<accession>A0ACB8DY25</accession>
<proteinExistence type="predicted"/>
<organism evidence="1 2">
    <name type="scientific">Dermacentor silvarum</name>
    <name type="common">Tick</name>
    <dbReference type="NCBI Taxonomy" id="543639"/>
    <lineage>
        <taxon>Eukaryota</taxon>
        <taxon>Metazoa</taxon>
        <taxon>Ecdysozoa</taxon>
        <taxon>Arthropoda</taxon>
        <taxon>Chelicerata</taxon>
        <taxon>Arachnida</taxon>
        <taxon>Acari</taxon>
        <taxon>Parasitiformes</taxon>
        <taxon>Ixodida</taxon>
        <taxon>Ixodoidea</taxon>
        <taxon>Ixodidae</taxon>
        <taxon>Rhipicephalinae</taxon>
        <taxon>Dermacentor</taxon>
    </lineage>
</organism>
<comment type="caution">
    <text evidence="1">The sequence shown here is derived from an EMBL/GenBank/DDBJ whole genome shotgun (WGS) entry which is preliminary data.</text>
</comment>
<dbReference type="Proteomes" id="UP000821865">
    <property type="component" value="Chromosome 1"/>
</dbReference>
<protein>
    <submittedName>
        <fullName evidence="1">Uncharacterized protein</fullName>
    </submittedName>
</protein>
<evidence type="ECO:0000313" key="1">
    <source>
        <dbReference type="EMBL" id="KAH7979183.1"/>
    </source>
</evidence>